<dbReference type="AlphaFoldDB" id="A0A1Y0C2E0"/>
<dbReference type="Proteomes" id="UP000195331">
    <property type="component" value="Chromosome"/>
</dbReference>
<evidence type="ECO:0000313" key="2">
    <source>
        <dbReference type="Proteomes" id="UP000195331"/>
    </source>
</evidence>
<sequence>MVPCAWTSPAARGEVSPHRDWSAIADVLTAMGLLRVVRGQSLDAKHVRDVIDTLILPAVRAICL</sequence>
<proteinExistence type="predicted"/>
<protein>
    <submittedName>
        <fullName evidence="1">Uncharacterized protein</fullName>
    </submittedName>
</protein>
<accession>A0A1Y0C2E0</accession>
<dbReference type="EMBL" id="CP020809">
    <property type="protein sequence ID" value="ART69328.1"/>
    <property type="molecule type" value="Genomic_DNA"/>
</dbReference>
<evidence type="ECO:0000313" key="1">
    <source>
        <dbReference type="EMBL" id="ART69328.1"/>
    </source>
</evidence>
<dbReference type="Gene3D" id="1.10.357.10">
    <property type="entry name" value="Tetracycline Repressor, domain 2"/>
    <property type="match status" value="1"/>
</dbReference>
<organism evidence="1 2">
    <name type="scientific">Mycobacterium dioxanotrophicus</name>
    <dbReference type="NCBI Taxonomy" id="482462"/>
    <lineage>
        <taxon>Bacteria</taxon>
        <taxon>Bacillati</taxon>
        <taxon>Actinomycetota</taxon>
        <taxon>Actinomycetes</taxon>
        <taxon>Mycobacteriales</taxon>
        <taxon>Mycobacteriaceae</taxon>
        <taxon>Mycobacterium</taxon>
    </lineage>
</organism>
<reference evidence="1 2" key="1">
    <citation type="submission" date="2017-04" db="EMBL/GenBank/DDBJ databases">
        <title>Whole Genome Sequence of 1,4-Dioxane Degrading Bacterium Mycobacterium dioxanotrophicus PH-06.</title>
        <authorList>
            <person name="He Y."/>
        </authorList>
    </citation>
    <scope>NUCLEOTIDE SEQUENCE [LARGE SCALE GENOMIC DNA]</scope>
    <source>
        <strain evidence="1 2">PH-06</strain>
    </source>
</reference>
<dbReference type="InterPro" id="IPR036271">
    <property type="entry name" value="Tet_transcr_reg_TetR-rel_C_sf"/>
</dbReference>
<name>A0A1Y0C2E0_9MYCO</name>
<gene>
    <name evidence="1" type="ORF">BTO20_12675</name>
</gene>
<dbReference type="KEGG" id="mdx:BTO20_12675"/>
<dbReference type="SUPFAM" id="SSF48498">
    <property type="entry name" value="Tetracyclin repressor-like, C-terminal domain"/>
    <property type="match status" value="1"/>
</dbReference>
<keyword evidence="2" id="KW-1185">Reference proteome</keyword>